<evidence type="ECO:0000313" key="1">
    <source>
        <dbReference type="EMBL" id="KAJ9065881.1"/>
    </source>
</evidence>
<evidence type="ECO:0000313" key="2">
    <source>
        <dbReference type="Proteomes" id="UP001165960"/>
    </source>
</evidence>
<organism evidence="1 2">
    <name type="scientific">Entomophthora muscae</name>
    <dbReference type="NCBI Taxonomy" id="34485"/>
    <lineage>
        <taxon>Eukaryota</taxon>
        <taxon>Fungi</taxon>
        <taxon>Fungi incertae sedis</taxon>
        <taxon>Zoopagomycota</taxon>
        <taxon>Entomophthoromycotina</taxon>
        <taxon>Entomophthoromycetes</taxon>
        <taxon>Entomophthorales</taxon>
        <taxon>Entomophthoraceae</taxon>
        <taxon>Entomophthora</taxon>
    </lineage>
</organism>
<reference evidence="1" key="1">
    <citation type="submission" date="2022-04" db="EMBL/GenBank/DDBJ databases">
        <title>Genome of the entomopathogenic fungus Entomophthora muscae.</title>
        <authorList>
            <person name="Elya C."/>
            <person name="Lovett B.R."/>
            <person name="Lee E."/>
            <person name="Macias A.M."/>
            <person name="Hajek A.E."/>
            <person name="De Bivort B.L."/>
            <person name="Kasson M.T."/>
            <person name="De Fine Licht H.H."/>
            <person name="Stajich J.E."/>
        </authorList>
    </citation>
    <scope>NUCLEOTIDE SEQUENCE</scope>
    <source>
        <strain evidence="1">Berkeley</strain>
    </source>
</reference>
<name>A0ACC2SU12_9FUNG</name>
<gene>
    <name evidence="1" type="ORF">DSO57_1015117</name>
</gene>
<dbReference type="Proteomes" id="UP001165960">
    <property type="component" value="Unassembled WGS sequence"/>
</dbReference>
<proteinExistence type="predicted"/>
<comment type="caution">
    <text evidence="1">The sequence shown here is derived from an EMBL/GenBank/DDBJ whole genome shotgun (WGS) entry which is preliminary data.</text>
</comment>
<keyword evidence="2" id="KW-1185">Reference proteome</keyword>
<sequence length="74" mass="7616">MVLTTGAVSPLAIPFAITFSGPLPPPIQEPTLPEITSPPIEEDITNLPIIPNVLNLGVKTAGLTCQQGSNQAGL</sequence>
<accession>A0ACC2SU12</accession>
<protein>
    <submittedName>
        <fullName evidence="1">Uncharacterized protein</fullName>
    </submittedName>
</protein>
<dbReference type="EMBL" id="QTSX02004319">
    <property type="protein sequence ID" value="KAJ9065881.1"/>
    <property type="molecule type" value="Genomic_DNA"/>
</dbReference>